<dbReference type="Gene3D" id="1.10.10.10">
    <property type="entry name" value="Winged helix-like DNA-binding domain superfamily/Winged helix DNA-binding domain"/>
    <property type="match status" value="1"/>
</dbReference>
<keyword evidence="3" id="KW-0238">DNA-binding</keyword>
<dbReference type="SUPFAM" id="SSF46785">
    <property type="entry name" value="Winged helix' DNA-binding domain"/>
    <property type="match status" value="1"/>
</dbReference>
<dbReference type="SUPFAM" id="SSF53850">
    <property type="entry name" value="Periplasmic binding protein-like II"/>
    <property type="match status" value="1"/>
</dbReference>
<feature type="domain" description="HTH lysR-type" evidence="5">
    <location>
        <begin position="1"/>
        <end position="59"/>
    </location>
</feature>
<evidence type="ECO:0000256" key="3">
    <source>
        <dbReference type="ARBA" id="ARBA00023125"/>
    </source>
</evidence>
<evidence type="ECO:0000256" key="1">
    <source>
        <dbReference type="ARBA" id="ARBA00009437"/>
    </source>
</evidence>
<comment type="caution">
    <text evidence="6">The sequence shown here is derived from an EMBL/GenBank/DDBJ whole genome shotgun (WGS) entry which is preliminary data.</text>
</comment>
<dbReference type="InterPro" id="IPR000847">
    <property type="entry name" value="LysR_HTH_N"/>
</dbReference>
<comment type="similarity">
    <text evidence="1">Belongs to the LysR transcriptional regulatory family.</text>
</comment>
<sequence length="300" mass="32423">MDLVEELRAFVATAQAGSFTGAAEQLGVSNRLTSKYVAELEARLGVRLFQRTTRRVGLSPAGADLFARAPALLDELDAMLAEVAEGSRGFSGLVRVSAPVTFGEIWVAGMLERFAATAPQLTVDLRLDDRFVDLASEGIDVAFRIGRSEMLSLKTRKFGVFQSLIVASPDYLARAGRPVSLADLARHECIVDTNRRRPRRWEFSPPGAQAPEPVDISGRYQVNSARAAVALAEHGLGLANVPRFALGDALATGRLVQVLADHRGESGPLSAIWLEGRALPHKVRALIDFAAEDLRKADIL</sequence>
<dbReference type="RefSeq" id="WP_377390406.1">
    <property type="nucleotide sequence ID" value="NZ_JBHUIX010000011.1"/>
</dbReference>
<dbReference type="PANTHER" id="PTHR30537:SF35">
    <property type="entry name" value="TRANSCRIPTIONAL REGULATORY PROTEIN"/>
    <property type="match status" value="1"/>
</dbReference>
<name>A0ABW5A9K3_9RHOB</name>
<dbReference type="InterPro" id="IPR036390">
    <property type="entry name" value="WH_DNA-bd_sf"/>
</dbReference>
<dbReference type="Proteomes" id="UP001597413">
    <property type="component" value="Unassembled WGS sequence"/>
</dbReference>
<dbReference type="PANTHER" id="PTHR30537">
    <property type="entry name" value="HTH-TYPE TRANSCRIPTIONAL REGULATOR"/>
    <property type="match status" value="1"/>
</dbReference>
<evidence type="ECO:0000313" key="6">
    <source>
        <dbReference type="EMBL" id="MFD2174700.1"/>
    </source>
</evidence>
<evidence type="ECO:0000259" key="5">
    <source>
        <dbReference type="PROSITE" id="PS50931"/>
    </source>
</evidence>
<dbReference type="EMBL" id="JBHUIX010000011">
    <property type="protein sequence ID" value="MFD2174700.1"/>
    <property type="molecule type" value="Genomic_DNA"/>
</dbReference>
<keyword evidence="7" id="KW-1185">Reference proteome</keyword>
<dbReference type="Gene3D" id="3.40.190.290">
    <property type="match status" value="1"/>
</dbReference>
<evidence type="ECO:0000256" key="2">
    <source>
        <dbReference type="ARBA" id="ARBA00023015"/>
    </source>
</evidence>
<gene>
    <name evidence="6" type="ORF">ACFSM0_11395</name>
</gene>
<proteinExistence type="inferred from homology"/>
<reference evidence="7" key="1">
    <citation type="journal article" date="2019" name="Int. J. Syst. Evol. Microbiol.">
        <title>The Global Catalogue of Microorganisms (GCM) 10K type strain sequencing project: providing services to taxonomists for standard genome sequencing and annotation.</title>
        <authorList>
            <consortium name="The Broad Institute Genomics Platform"/>
            <consortium name="The Broad Institute Genome Sequencing Center for Infectious Disease"/>
            <person name="Wu L."/>
            <person name="Ma J."/>
        </authorList>
    </citation>
    <scope>NUCLEOTIDE SEQUENCE [LARGE SCALE GENOMIC DNA]</scope>
    <source>
        <strain evidence="7">CCUG 55131</strain>
    </source>
</reference>
<dbReference type="CDD" id="cd08422">
    <property type="entry name" value="PBP2_CrgA_like"/>
    <property type="match status" value="1"/>
</dbReference>
<protein>
    <submittedName>
        <fullName evidence="6">LysR family transcriptional regulator</fullName>
    </submittedName>
</protein>
<evidence type="ECO:0000256" key="4">
    <source>
        <dbReference type="ARBA" id="ARBA00023163"/>
    </source>
</evidence>
<evidence type="ECO:0000313" key="7">
    <source>
        <dbReference type="Proteomes" id="UP001597413"/>
    </source>
</evidence>
<organism evidence="6 7">
    <name type="scientific">Rhodobacter lacus</name>
    <dbReference type="NCBI Taxonomy" id="1641972"/>
    <lineage>
        <taxon>Bacteria</taxon>
        <taxon>Pseudomonadati</taxon>
        <taxon>Pseudomonadota</taxon>
        <taxon>Alphaproteobacteria</taxon>
        <taxon>Rhodobacterales</taxon>
        <taxon>Rhodobacter group</taxon>
        <taxon>Rhodobacter</taxon>
    </lineage>
</organism>
<dbReference type="Pfam" id="PF00126">
    <property type="entry name" value="HTH_1"/>
    <property type="match status" value="1"/>
</dbReference>
<keyword evidence="2" id="KW-0805">Transcription regulation</keyword>
<dbReference type="InterPro" id="IPR036388">
    <property type="entry name" value="WH-like_DNA-bd_sf"/>
</dbReference>
<keyword evidence="4" id="KW-0804">Transcription</keyword>
<dbReference type="InterPro" id="IPR005119">
    <property type="entry name" value="LysR_subst-bd"/>
</dbReference>
<dbReference type="InterPro" id="IPR058163">
    <property type="entry name" value="LysR-type_TF_proteobact-type"/>
</dbReference>
<accession>A0ABW5A9K3</accession>
<dbReference type="Pfam" id="PF03466">
    <property type="entry name" value="LysR_substrate"/>
    <property type="match status" value="1"/>
</dbReference>
<dbReference type="PROSITE" id="PS50931">
    <property type="entry name" value="HTH_LYSR"/>
    <property type="match status" value="1"/>
</dbReference>